<dbReference type="EnsemblProtists" id="EOD15584">
    <property type="protein sequence ID" value="EOD15584"/>
    <property type="gene ID" value="EMIHUDRAFT_245673"/>
</dbReference>
<reference evidence="3" key="1">
    <citation type="journal article" date="2013" name="Nature">
        <title>Pan genome of the phytoplankton Emiliania underpins its global distribution.</title>
        <authorList>
            <person name="Read B.A."/>
            <person name="Kegel J."/>
            <person name="Klute M.J."/>
            <person name="Kuo A."/>
            <person name="Lefebvre S.C."/>
            <person name="Maumus F."/>
            <person name="Mayer C."/>
            <person name="Miller J."/>
            <person name="Monier A."/>
            <person name="Salamov A."/>
            <person name="Young J."/>
            <person name="Aguilar M."/>
            <person name="Claverie J.M."/>
            <person name="Frickenhaus S."/>
            <person name="Gonzalez K."/>
            <person name="Herman E.K."/>
            <person name="Lin Y.C."/>
            <person name="Napier J."/>
            <person name="Ogata H."/>
            <person name="Sarno A.F."/>
            <person name="Shmutz J."/>
            <person name="Schroeder D."/>
            <person name="de Vargas C."/>
            <person name="Verret F."/>
            <person name="von Dassow P."/>
            <person name="Valentin K."/>
            <person name="Van de Peer Y."/>
            <person name="Wheeler G."/>
            <person name="Dacks J.B."/>
            <person name="Delwiche C.F."/>
            <person name="Dyhrman S.T."/>
            <person name="Glockner G."/>
            <person name="John U."/>
            <person name="Richards T."/>
            <person name="Worden A.Z."/>
            <person name="Zhang X."/>
            <person name="Grigoriev I.V."/>
            <person name="Allen A.E."/>
            <person name="Bidle K."/>
            <person name="Borodovsky M."/>
            <person name="Bowler C."/>
            <person name="Brownlee C."/>
            <person name="Cock J.M."/>
            <person name="Elias M."/>
            <person name="Gladyshev V.N."/>
            <person name="Groth M."/>
            <person name="Guda C."/>
            <person name="Hadaegh A."/>
            <person name="Iglesias-Rodriguez M.D."/>
            <person name="Jenkins J."/>
            <person name="Jones B.M."/>
            <person name="Lawson T."/>
            <person name="Leese F."/>
            <person name="Lindquist E."/>
            <person name="Lobanov A."/>
            <person name="Lomsadze A."/>
            <person name="Malik S.B."/>
            <person name="Marsh M.E."/>
            <person name="Mackinder L."/>
            <person name="Mock T."/>
            <person name="Mueller-Roeber B."/>
            <person name="Pagarete A."/>
            <person name="Parker M."/>
            <person name="Probert I."/>
            <person name="Quesneville H."/>
            <person name="Raines C."/>
            <person name="Rensing S.A."/>
            <person name="Riano-Pachon D.M."/>
            <person name="Richier S."/>
            <person name="Rokitta S."/>
            <person name="Shiraiwa Y."/>
            <person name="Soanes D.M."/>
            <person name="van der Giezen M."/>
            <person name="Wahlund T.M."/>
            <person name="Williams B."/>
            <person name="Wilson W."/>
            <person name="Wolfe G."/>
            <person name="Wurch L.L."/>
        </authorList>
    </citation>
    <scope>NUCLEOTIDE SEQUENCE</scope>
</reference>
<keyword evidence="1" id="KW-0812">Transmembrane</keyword>
<dbReference type="PaxDb" id="2903-EOD15584"/>
<keyword evidence="1" id="KW-0472">Membrane</keyword>
<feature type="transmembrane region" description="Helical" evidence="1">
    <location>
        <begin position="188"/>
        <end position="206"/>
    </location>
</feature>
<keyword evidence="1" id="KW-1133">Transmembrane helix</keyword>
<name>A0A0D3IWE9_EMIH1</name>
<proteinExistence type="predicted"/>
<protein>
    <submittedName>
        <fullName evidence="2">Uncharacterized protein</fullName>
    </submittedName>
</protein>
<evidence type="ECO:0000313" key="2">
    <source>
        <dbReference type="EnsemblProtists" id="EOD15584"/>
    </source>
</evidence>
<dbReference type="Proteomes" id="UP000013827">
    <property type="component" value="Unassembled WGS sequence"/>
</dbReference>
<sequence>MAGPVVAWSLDDAATACKHEPRIVREHARKADVLKRIIHNFAKEVGSPSAVDRTDYGYGTASGSARGFVVSTTRNSSRAPPSDVFSSHNKATGAAYCYSCEEGEALRDPVLRVSSCILSVLLLAVSVIDKKTAWDPVLRVSSCILSVLLLAVSVIDKKTAWDPVLRVSSCILSVLLLAVSVIDKKTAWDPVLRVSSCILSVLLLAVSVIDKKTAWDPVLRVSSCILSVLLLAVSVIDKKTACAC</sequence>
<keyword evidence="3" id="KW-1185">Reference proteome</keyword>
<dbReference type="GeneID" id="17261738"/>
<dbReference type="KEGG" id="ehx:EMIHUDRAFT_245673"/>
<feature type="transmembrane region" description="Helical" evidence="1">
    <location>
        <begin position="134"/>
        <end position="152"/>
    </location>
</feature>
<feature type="transmembrane region" description="Helical" evidence="1">
    <location>
        <begin position="164"/>
        <end position="182"/>
    </location>
</feature>
<evidence type="ECO:0000256" key="1">
    <source>
        <dbReference type="SAM" id="Phobius"/>
    </source>
</evidence>
<organism evidence="2 3">
    <name type="scientific">Emiliania huxleyi (strain CCMP1516)</name>
    <dbReference type="NCBI Taxonomy" id="280463"/>
    <lineage>
        <taxon>Eukaryota</taxon>
        <taxon>Haptista</taxon>
        <taxon>Haptophyta</taxon>
        <taxon>Prymnesiophyceae</taxon>
        <taxon>Isochrysidales</taxon>
        <taxon>Noelaerhabdaceae</taxon>
        <taxon>Emiliania</taxon>
    </lineage>
</organism>
<dbReference type="RefSeq" id="XP_005768013.1">
    <property type="nucleotide sequence ID" value="XM_005767956.1"/>
</dbReference>
<dbReference type="AlphaFoldDB" id="A0A0D3IWE9"/>
<evidence type="ECO:0000313" key="3">
    <source>
        <dbReference type="Proteomes" id="UP000013827"/>
    </source>
</evidence>
<dbReference type="HOGENOM" id="CLU_1139777_0_0_1"/>
<feature type="transmembrane region" description="Helical" evidence="1">
    <location>
        <begin position="218"/>
        <end position="236"/>
    </location>
</feature>
<reference evidence="2" key="2">
    <citation type="submission" date="2024-10" db="UniProtKB">
        <authorList>
            <consortium name="EnsemblProtists"/>
        </authorList>
    </citation>
    <scope>IDENTIFICATION</scope>
</reference>
<accession>A0A0D3IWE9</accession>